<sequence length="112" mass="13146">MEEMHCMPKCIECKEKWTWKQSMRSIVTFSRFISCPYCAKKQMLTSMTRISILLLVFVPYITMPYVIEEEVKSSAVAIGIAIYLLTLLMMMPLLMDLREIPKHLQKYAQNDT</sequence>
<name>A0A2S0K1B8_LYSSH</name>
<keyword evidence="1" id="KW-0472">Membrane</keyword>
<dbReference type="InterPro" id="IPR026369">
    <property type="entry name" value="CxxC_20_CxxC"/>
</dbReference>
<feature type="transmembrane region" description="Helical" evidence="1">
    <location>
        <begin position="50"/>
        <end position="67"/>
    </location>
</feature>
<gene>
    <name evidence="2" type="ORF">LS41612_13415</name>
</gene>
<reference evidence="2 3" key="1">
    <citation type="submission" date="2017-03" db="EMBL/GenBank/DDBJ databases">
        <title>The whole genome sequencing and assembly of Lysinibacillus sphaericus DSM 28T strain.</title>
        <authorList>
            <person name="Lee Y.-J."/>
            <person name="Yi H."/>
            <person name="Bahn Y.-S."/>
            <person name="Kim J.F."/>
            <person name="Lee D.-W."/>
        </authorList>
    </citation>
    <scope>NUCLEOTIDE SEQUENCE [LARGE SCALE GENOMIC DNA]</scope>
    <source>
        <strain evidence="2 3">DSM 28</strain>
    </source>
</reference>
<accession>A0A2S0K1B8</accession>
<dbReference type="Proteomes" id="UP000238825">
    <property type="component" value="Chromosome"/>
</dbReference>
<feature type="transmembrane region" description="Helical" evidence="1">
    <location>
        <begin position="73"/>
        <end position="95"/>
    </location>
</feature>
<dbReference type="AlphaFoldDB" id="A0A2S0K1B8"/>
<evidence type="ECO:0000313" key="3">
    <source>
        <dbReference type="Proteomes" id="UP000238825"/>
    </source>
</evidence>
<evidence type="ECO:0000313" key="2">
    <source>
        <dbReference type="EMBL" id="AVK97190.1"/>
    </source>
</evidence>
<dbReference type="NCBIfam" id="TIGR04104">
    <property type="entry name" value="cxxc_20_cxxc"/>
    <property type="match status" value="1"/>
</dbReference>
<organism evidence="2 3">
    <name type="scientific">Lysinibacillus sphaericus</name>
    <name type="common">Bacillus sphaericus</name>
    <dbReference type="NCBI Taxonomy" id="1421"/>
    <lineage>
        <taxon>Bacteria</taxon>
        <taxon>Bacillati</taxon>
        <taxon>Bacillota</taxon>
        <taxon>Bacilli</taxon>
        <taxon>Bacillales</taxon>
        <taxon>Bacillaceae</taxon>
        <taxon>Lysinibacillus</taxon>
    </lineage>
</organism>
<evidence type="ECO:0000256" key="1">
    <source>
        <dbReference type="SAM" id="Phobius"/>
    </source>
</evidence>
<evidence type="ECO:0008006" key="4">
    <source>
        <dbReference type="Google" id="ProtNLM"/>
    </source>
</evidence>
<dbReference type="EMBL" id="CP019980">
    <property type="protein sequence ID" value="AVK97190.1"/>
    <property type="molecule type" value="Genomic_DNA"/>
</dbReference>
<keyword evidence="1" id="KW-1133">Transmembrane helix</keyword>
<proteinExistence type="predicted"/>
<keyword evidence="1" id="KW-0812">Transmembrane</keyword>
<protein>
    <recommendedName>
        <fullName evidence="4">Cxxc_20_cxxc protein</fullName>
    </recommendedName>
</protein>